<feature type="non-terminal residue" evidence="1">
    <location>
        <position position="84"/>
    </location>
</feature>
<evidence type="ECO:0000313" key="1">
    <source>
        <dbReference type="EMBL" id="HCC42142.1"/>
    </source>
</evidence>
<dbReference type="AlphaFoldDB" id="A0A3D0ZQ17"/>
<sequence length="84" mass="9967">MESLEEIQSILRKFNEMGYADTNVKYEDNGKNGKVLTRQDGEWKYEDEFYGGEPYSGNETLWYRDKDVFRCVYWGKVVEGINFS</sequence>
<proteinExistence type="predicted"/>
<dbReference type="Proteomes" id="UP000263336">
    <property type="component" value="Unassembled WGS sequence"/>
</dbReference>
<evidence type="ECO:0000313" key="2">
    <source>
        <dbReference type="Proteomes" id="UP000263336"/>
    </source>
</evidence>
<gene>
    <name evidence="1" type="ORF">DEP93_01590</name>
</gene>
<reference evidence="1 2" key="1">
    <citation type="journal article" date="2018" name="Nat. Biotechnol.">
        <title>A standardized bacterial taxonomy based on genome phylogeny substantially revises the tree of life.</title>
        <authorList>
            <person name="Parks D.H."/>
            <person name="Chuvochina M."/>
            <person name="Waite D.W."/>
            <person name="Rinke C."/>
            <person name="Skarshewski A."/>
            <person name="Chaumeil P.A."/>
            <person name="Hugenholtz P."/>
        </authorList>
    </citation>
    <scope>NUCLEOTIDE SEQUENCE [LARGE SCALE GENOMIC DNA]</scope>
    <source>
        <strain evidence="1">UBA11701</strain>
    </source>
</reference>
<comment type="caution">
    <text evidence="1">The sequence shown here is derived from an EMBL/GenBank/DDBJ whole genome shotgun (WGS) entry which is preliminary data.</text>
</comment>
<accession>A0A3D0ZQ17</accession>
<protein>
    <recommendedName>
        <fullName evidence="3">DUF5680 domain-containing protein</fullName>
    </recommendedName>
</protein>
<evidence type="ECO:0008006" key="3">
    <source>
        <dbReference type="Google" id="ProtNLM"/>
    </source>
</evidence>
<name>A0A3D0ZQ17_UNCKA</name>
<dbReference type="EMBL" id="DOZN01000008">
    <property type="protein sequence ID" value="HCC42142.1"/>
    <property type="molecule type" value="Genomic_DNA"/>
</dbReference>
<organism evidence="1 2">
    <name type="scientific">candidate division WWE3 bacterium</name>
    <dbReference type="NCBI Taxonomy" id="2053526"/>
    <lineage>
        <taxon>Bacteria</taxon>
        <taxon>Katanobacteria</taxon>
    </lineage>
</organism>